<feature type="disulfide bond" evidence="2">
    <location>
        <begin position="3220"/>
        <end position="3238"/>
    </location>
</feature>
<dbReference type="PROSITE" id="PS50068">
    <property type="entry name" value="LDLRA_2"/>
    <property type="match status" value="14"/>
</dbReference>
<dbReference type="CDD" id="cd06263">
    <property type="entry name" value="MAM"/>
    <property type="match status" value="25"/>
</dbReference>
<reference evidence="5 6" key="1">
    <citation type="submission" date="2017-06" db="EMBL/GenBank/DDBJ databases">
        <title>A platform for efficient transgenesis in Macrostomum lignano, a flatworm model organism for stem cell research.</title>
        <authorList>
            <person name="Berezikov E."/>
        </authorList>
    </citation>
    <scope>NUCLEOTIDE SEQUENCE [LARGE SCALE GENOMIC DNA]</scope>
    <source>
        <strain evidence="5">DV1</strain>
        <tissue evidence="5">Whole organism</tissue>
    </source>
</reference>
<feature type="disulfide bond" evidence="2">
    <location>
        <begin position="5145"/>
        <end position="5163"/>
    </location>
</feature>
<evidence type="ECO:0000256" key="2">
    <source>
        <dbReference type="PROSITE-ProRule" id="PRU00124"/>
    </source>
</evidence>
<feature type="domain" description="MAM" evidence="4">
    <location>
        <begin position="171"/>
        <end position="337"/>
    </location>
</feature>
<evidence type="ECO:0000313" key="6">
    <source>
        <dbReference type="Proteomes" id="UP000215902"/>
    </source>
</evidence>
<feature type="disulfide bond" evidence="2">
    <location>
        <begin position="143"/>
        <end position="161"/>
    </location>
</feature>
<feature type="domain" description="MAM" evidence="4">
    <location>
        <begin position="4728"/>
        <end position="4901"/>
    </location>
</feature>
<feature type="domain" description="MAM" evidence="4">
    <location>
        <begin position="4496"/>
        <end position="4663"/>
    </location>
</feature>
<keyword evidence="6" id="KW-1185">Reference proteome</keyword>
<dbReference type="OrthoDB" id="412155at2759"/>
<feature type="disulfide bond" evidence="2">
    <location>
        <begin position="3232"/>
        <end position="3247"/>
    </location>
</feature>
<comment type="caution">
    <text evidence="5">The sequence shown here is derived from an EMBL/GenBank/DDBJ whole genome shotgun (WGS) entry which is preliminary data.</text>
</comment>
<feature type="domain" description="MAM" evidence="4">
    <location>
        <begin position="1402"/>
        <end position="1563"/>
    </location>
</feature>
<feature type="disulfide bond" evidence="2">
    <location>
        <begin position="1570"/>
        <end position="1582"/>
    </location>
</feature>
<feature type="domain" description="MAM" evidence="4">
    <location>
        <begin position="2159"/>
        <end position="2322"/>
    </location>
</feature>
<feature type="domain" description="MAM" evidence="4">
    <location>
        <begin position="2324"/>
        <end position="2490"/>
    </location>
</feature>
<feature type="domain" description="MAM" evidence="4">
    <location>
        <begin position="2671"/>
        <end position="2833"/>
    </location>
</feature>
<feature type="domain" description="MAM" evidence="4">
    <location>
        <begin position="2835"/>
        <end position="3004"/>
    </location>
</feature>
<feature type="disulfide bond" evidence="2">
    <location>
        <begin position="155"/>
        <end position="170"/>
    </location>
</feature>
<feature type="disulfide bond" evidence="2">
    <location>
        <begin position="1802"/>
        <end position="1820"/>
    </location>
</feature>
<dbReference type="Proteomes" id="UP000215902">
    <property type="component" value="Unassembled WGS sequence"/>
</dbReference>
<comment type="caution">
    <text evidence="2">Lacks conserved residue(s) required for the propagation of feature annotation.</text>
</comment>
<accession>A0A267GN62</accession>
<feature type="domain" description="MAM" evidence="4">
    <location>
        <begin position="1"/>
        <end position="117"/>
    </location>
</feature>
<feature type="domain" description="MAM" evidence="4">
    <location>
        <begin position="3896"/>
        <end position="4056"/>
    </location>
</feature>
<dbReference type="STRING" id="282301.A0A267GN62"/>
<feature type="domain" description="MAM" evidence="4">
    <location>
        <begin position="3473"/>
        <end position="3632"/>
    </location>
</feature>
<dbReference type="EMBL" id="NIVC01000230">
    <property type="protein sequence ID" value="PAA87461.1"/>
    <property type="molecule type" value="Genomic_DNA"/>
</dbReference>
<feature type="disulfide bond" evidence="2">
    <location>
        <begin position="4909"/>
        <end position="4921"/>
    </location>
</feature>
<dbReference type="PANTHER" id="PTHR23282:SF101">
    <property type="entry name" value="MAM DOMAIN-CONTAINING PROTEIN"/>
    <property type="match status" value="1"/>
</dbReference>
<sequence>MLIDTADEYIYNGEKARLIGPILRSSGSTTGSCRVRFFYHMYGSTVDCLNVYMRLYLGQWNWITLNSRCGQVGNYWERDDLEIPTTEPFQIIFEGVAKPHAGDIGIDDISFSSGCEFYNGTLPTPPPSPPPTTTDPCPGEFRCGDGTCVPIDAVCNFRKECQNGRDELVCGSCSFENGVCGWVDISTGAYQWGRYRAGTGSGIIYGPKEDVTYRNSSGHYMMVEGSNGNQYSKAHMRVKLGQAAPSCRVKFWYHMNGPSALSLFFGLFRLPNSGYQRRIAYGSQGDEWKEATMDIGNWGGSTGFFADFISYYGVESGDDRNSTDIAIDEINFIDCDPTRIYNTTLSCDFEDGMCNWYHDTTGDFDWVRKQGSTGTQGSGPTVDHTKGTADGHYVYIETRLQRDGDKARLYSGVLAPHSNATKCFQFWYHMYGRTVNTLNIFVQQSGAIPTVKKFEVGEKFLVWSRQNNQANVWRHGKVELNPDFGYEIVFEGIAGGSSTGEIAIDDTLIENGRCTGVQLIECDFEVNFCGWSSISSGNFTWKRGRNGTDTAGTGPQYDHTTGGPNGYFAFADASDGTGADYSRLVSSEITDFTETYCLLFYYHMFGDHIGTLNVYQSEDPGPPLWSMTGARQFAWNYGQVEFPGFSKNYRIVFEALRGSGVKGDIAIDDLVLRHGQCPELGSCDFESGWCGYEEDSEAQAAKIWLRTAGRGNNYGSSPSVDHTTNSDAGFYVYIDAAANSAKTSTLYSPVLGFSQVSCVSFWYHMKGDDVGTLQVIYTVPGGEYNKTLVLISGNQGNVWNEGYMTVNDTATEWQVIYSATTKYGAFNGDIALDDLEITAGSCESRVRTTTTQIRTTTPYPGSDLDCTFESMDKCKWKDDTSVETTWVLKQGSSGSSSTGPETDHTIGNEYGTYAFMSAEDRREGDRARLISSQTSVPQDGMCVKFWYYMFGATVNQLKVLIRQPGSAGVTLVYWQKLRNQGRQWLYGQIYVDRMDVIGSNAEVLIEGAVGRDHRSSIAIDDLSANTGDCPALLSCDFESKDLCGYSHDKDADFLWTRGSGQLVGQGAGPQIDHTYRTDFGHFMFLNSSASLRPGAIARLMSPEYQPSAAMCLTFWHHMNGNSVGKLNVYNRLSGGQGQKIWERSGSEGDEWRVSTKTVSNSAPFRVIFEGVTANPGPEDGSIALDDISISSGSCSDPGSCDFEGGMCGFRNEYAQNDFDWIRLKGSLDTEDIAPPTDHTIGTPDGHYAFASQAEADQPNPGDKAKLTTQVLSSSGLSCLQFFYQVRGSDAGSLNVLSRLLGSDATRQLFTSAGALSDVWKYQEVDAPGSATKFELIFEAEIGTNAKSSISLDDIRFIDGACQRTTPGPGLFYCRNDSKIISLSKVCNFIPDCSDGSDEQNCADCDFENDAYPTCGYVDQSQGSFKWSRGRNGTESSNTGPSVDHTKGTEEGYYLYVDASRGIIFDWATVASAELQHASAACYLDFWYHMYGADIGDLRVTIRSNNRDTMVWEMSGNQGNQWTQGFADIGRVASPLQVLIQARRSYSIYGDIAIDDLQMTSCNLPIVQPECREDEYTCTRRSCVPQDRLCDFNDDCGDDSDETSRLCYTYTSRCSFESGFCDWSHPSTTSRWERRSGSTPNSKTGPSRDHTTGLSTGYYIYSQASYFSVMKRVIQSRMFIAPDSQKECRMRFFYHMYGRDIGTLSIYVRSMMSESLTPSNRIWTKSSNQGNKWERDSLLLNNSFPFQVVLETVGTGRLEGDIAVDDISFTPGCQHYEGTLPPLTTNTPIPTSPRPCRPSEFQCASGQCIPAELVCNFRKECSDGSDESQCGPCDFESGECGYTDISSGRYRWTRHQGRASHWSGPSVDHTTGTPDGWYAYVSGANGEYFVSAVYKSPMLPKFGRLCQLRFWYYMDGITTGTLYVDSSINGSIWYTTGARGARWNEAVVSLGEMFPEGPQNFTISFIALPSRTDLPSTGDIAVDDIDFIECNINDHAPDLNCDFEDGLCQWALDPQADYPWERTNASSANRGKGPRGDHTTGSGYYMNVDMNRISGFLKRSILLSPVLQPTPSDGHCFSFWFHMYGPRVGRVSVNMLSGTKKTQLFVRDFSQGNRWIQRKFNFNSSSTYQLSIETRGSTSNEGDVAIDDIEVLDRPCLINNPCDFEKDFCGWSNSQEAEFQWKRSSGGFRANNGPKVDHTTGTEDAYFALASATFSTKPGQIAILESQKWENTSMRCIRFYYFMSGNQVRQLEVQQFKDGPIGNVLLWKRTGDQDMIWRLGYATVPPIPNENKYTIAFVATAGTSYASDIAIDDVSLADGECEPQDFCDFERDMCNWSANEGTDDYTWLRDRPISEEWYQGPKVDHTTGTSSGYYAFIDTSVLGQSGELITSRLHSERKTYNQNGCLIFWYHMQGNETSKVEIKINEGSGNSAVNRTLWSMQGNQGDEWKNAKVQIFGNENHMIIFEASYYPRQKGDIAIDDVEYSYRPCDGTTTLIPTTITLPPTYPPTIFDCDFEEDFCNWDHDITADFRWLRRQGQQTVIGTGPKFDHTTGSALGTFIIIDDASHTQNKVTRLISKTYSSGSEGFCFKFWYHMLGSSINKLNVLLKSSTNTTVVYTRKGSQGLDWSEALVQIDRPGTFMMIFEGFASDNIYGAIALDDVSLNPGACPNHELCDFEHGLCDFTQEIMDEFDWVRHSGPTNTPNTGPSVDHTYGTAEGHYMLAEGYGHYLESARLNSPVLQQTNNNGMCLQFWYHMYSTTGFMGVLKVIKLVNDYVGEDLWTIQGNQGDEWQVVQLPIVSATSFRYTIQATIRNSADSDIAIDDVLLLNEPCPPRATCDFESQLCSWKNEEAYDDFDWQLWRGPTVTENSGPSVDKTIGTEFGTYSLIKADERIRRNERRAWLKSIVFSSNEFGCLKFYHHMYGSDIGTLTVYQWLIGANSTDKKQLWQQSGNKGDVWIFGQTNIPSLNDQRDYQIIIEGTAGKGPKGDMAIDDIVFVGQEVCGEDPTPPPPCFFRCTSENNKCIEREKVCNFQKDCKDGEDESLCGYNCDFEVGECGYNDTSSRSFKWVRSRGATPQENTGPSVDHTTGTAEGYYVYVDSRNGNLFSIALYTSTVLRSSAPSCQLRFWYHMYGRNVGTLGVKYKKGTLEPKIFRMNSDQGNVWRQGIAVLGRVKDEFQVEFTGEKNIFAHGDIAVDDITFVDCEYPRPSPSCHSTKDFQCSNKVCVNRDRVCDFEDDCGDYSDEASCPTEQSRCSFEESLCDWSRNPTGGLTWTRQSGPVLVTSGPTRDHTTNSEKGWYLYPTPVSSIVAREGQKARLISRAFDANEKSEDCKLTLYFHMFGSQMGTLTVGMQTQLAGPITPLYIRSGNVGNFWERKVIQLVSDDPFVIVIEATWGSGSHSVIGLDDVSFSSRCKQYNEILPTGSTGPVTTSAPPRCGGSEFACADGISCVPEWQVCNFIAECPDQSDELACAQCDFESGSCGWSDHESSGQYRWNRTQATQGVSSGGPSRDNTKKTELGFYAYLEKNNDGIGPLEATYRTQLLRNASASCQVKFFYYKTGIDSGSLVLNLIEGTTRTRLIPYINGDRGDSWNSVIAFIGRRHKFQLEMQAVYLQSTTRTAIDDVTMTNCAIESTTCAPNSFVCDNSRCISTDLVCDYSDDCGDNSDENSCLNYIERCDFENDFCNWVQEPDNDFQWSRSKGTTGSEGTGPDRDHTCGTSECYYAYIDASAGEFDQKARISSVVFRPIHSGSGCKFRLWYHMFGNHIESLTVFMRTSQTMDKIWERRGNQADEWTRGIIDLSSNEFFQIIIEARRGRDYQGDIAIDDLSFTSSCIVAQGVTLNTPDPTLTKLTTTMVSCPEGFKACRDGRQCVAEKYFCNFRYDCYDLSDEEDCPQTCDYEDLTFCKWTHDPTADFEWENRNGGNASAFTGPSRDHTKNSPLGRFAAILARAQNLRAKARLISPKFSQAGLQCKFGFFFHMYGRNMGEFKIFYKEEGKAKKEIFSKSDNQGDQWIEGSAYPPACAKNFQLEMEATKIFGFYGDIAVDDIRFDHCEYPLPPRTCSEFQCQISGHCVENKYLCDFETDCCEDGTDELGCDQYMRCDFESLDYNGWIAQDVEIGWKRNSGSTGSQNSGPTHDHTYGNETGNYLYIDSLFSSNANMHDRAWLVFYLDKATDPAACGLRLWYHMRGDYVGRLNVYTQRYQGDAFKLLWSDSKNYGDAWQRKYIEINNAYPVRIIIEGVIGSVSKSDIAIDDLSFTLGCKRSQSPTLPTVPPTQGPNSGVPQNCNFEQGDCGFREFPVDTFDWIRSRGSETTKLRQQAPGIDANTASSSGYYLFIRNSGSENTYNRFAHTYTPIYRTSKSDCYMRLAYYFTGPAPGRLDLYHVDLRTNSSNRIWYVQTNTGEKWTYTKIGLGARNYPFQLSFQRFTSFHYDGIVAIDDLTYVDCSFPPKADQCDQFWCTSTRACVSTEFTCDMKDDCGDNSDESPAICTGYQQHSFEHGFDGWKQDSSGMATGQWERKQGIASSSESGPSFDHTTGTPDGSYVLLSSSTNPYGTTAWLISKNFKAPRSREQPCVMRLYFFLYGRYKPKINVYTRAYSNGPPTRLYFTQIGDQGDVWLRQAILLDQETTDFQVIIEGVTSDRYLSDVAFDDVIFSPECVTTNQELPVNPMTLPPSTASPTWAPHTCIPGQQFACKKDGKCINKNQVCDFRIDCIDGSDEEKCVSATCTFESSNPWCGWTPSGDARNMSSYVFLRDTGANSPDYKERPKVDHTTGTSGGYFVYADSSRGSVHDTAQLATPAISLTGPQCTLSFWYYMDGYSIATLQVYRQFQDPSESQTQEPMRQLWFQSGSQGSQWNLARLFLGPVESSRVIFQAKKTYNGVHGDIAIDDVTFENCPPKLPSGGSCIGGEYLCNNMVCISNSQLCDYADNCGDRSDESTTKCSAYVGRCDFESVGICTDDWKQDEDDEFDWRVAQGATSTPTTGPMVDHTTLTGDGHYMYIETSSPQKPGWKARLSSFVIQGVSSDCSLRFFYHMQGDDIGELNVYLRHSYDAQPTRIWHEAGQKGDWWLRAEINLSQVNSPTKSDFEIVFEGIVGGWLGDVAVDDISMTPGCLRSPNQQLPGARSTVAPTAGPCGPGRYSCDSGRCYSQEQMCDFNFFCKDRSDELSCGTDCDFETDGACGWRNSSGVSALWTVRQAGGWGFPPVDHTTNQPSGSLIAFRPNSVDQKDKLKAHLQTLTYRHSAAICQFSLWYYMSADNVGTLSVWIKSEHGLEAKPRFSVSGRQGIIGLTNWLTLGHGRSLAWSSRLCTAALAPAAPFPWMICSSSTASPRI</sequence>
<feature type="domain" description="MAM" evidence="4">
    <location>
        <begin position="1198"/>
        <end position="1363"/>
    </location>
</feature>
<evidence type="ECO:0000313" key="5">
    <source>
        <dbReference type="EMBL" id="PAA87461.1"/>
    </source>
</evidence>
<dbReference type="InterPro" id="IPR051560">
    <property type="entry name" value="MAM_domain-containing"/>
</dbReference>
<dbReference type="InterPro" id="IPR000998">
    <property type="entry name" value="MAM_dom"/>
</dbReference>
<feature type="domain" description="MAM" evidence="4">
    <location>
        <begin position="3047"/>
        <end position="3205"/>
    </location>
</feature>
<name>A0A267GN62_9PLAT</name>
<feature type="disulfide bond" evidence="2">
    <location>
        <begin position="1577"/>
        <end position="1595"/>
    </location>
</feature>
<dbReference type="SMART" id="SM00192">
    <property type="entry name" value="LDLa"/>
    <property type="match status" value="14"/>
</dbReference>
<dbReference type="PROSITE" id="PS50060">
    <property type="entry name" value="MAM_2"/>
    <property type="match status" value="28"/>
</dbReference>
<organism evidence="5 6">
    <name type="scientific">Macrostomum lignano</name>
    <dbReference type="NCBI Taxonomy" id="282301"/>
    <lineage>
        <taxon>Eukaryota</taxon>
        <taxon>Metazoa</taxon>
        <taxon>Spiralia</taxon>
        <taxon>Lophotrochozoa</taxon>
        <taxon>Platyhelminthes</taxon>
        <taxon>Rhabditophora</taxon>
        <taxon>Macrostomorpha</taxon>
        <taxon>Macrostomida</taxon>
        <taxon>Macrostomidae</taxon>
        <taxon>Macrostomum</taxon>
    </lineage>
</organism>
<dbReference type="Gene3D" id="2.60.120.200">
    <property type="match status" value="28"/>
</dbReference>
<feature type="domain" description="MAM" evidence="4">
    <location>
        <begin position="3676"/>
        <end position="3836"/>
    </location>
</feature>
<feature type="compositionally biased region" description="Polar residues" evidence="3">
    <location>
        <begin position="1425"/>
        <end position="1440"/>
    </location>
</feature>
<dbReference type="InterPro" id="IPR002172">
    <property type="entry name" value="LDrepeatLR_classA_rpt"/>
</dbReference>
<feature type="domain" description="MAM" evidence="4">
    <location>
        <begin position="4950"/>
        <end position="5118"/>
    </location>
</feature>
<evidence type="ECO:0000256" key="1">
    <source>
        <dbReference type="ARBA" id="ARBA00023157"/>
    </source>
</evidence>
<dbReference type="CDD" id="cd00112">
    <property type="entry name" value="LDLa"/>
    <property type="match status" value="14"/>
</dbReference>
<protein>
    <recommendedName>
        <fullName evidence="4">MAM domain-containing protein</fullName>
    </recommendedName>
</protein>
<proteinExistence type="predicted"/>
<feature type="domain" description="MAM" evidence="4">
    <location>
        <begin position="1830"/>
        <end position="1991"/>
    </location>
</feature>
<feature type="region of interest" description="Disordered" evidence="3">
    <location>
        <begin position="2020"/>
        <end position="2040"/>
    </location>
</feature>
<dbReference type="InterPro" id="IPR023415">
    <property type="entry name" value="LDLR_class-A_CS"/>
</dbReference>
<feature type="domain" description="MAM" evidence="4">
    <location>
        <begin position="864"/>
        <end position="1031"/>
    </location>
</feature>
<evidence type="ECO:0000256" key="3">
    <source>
        <dbReference type="SAM" id="MobiDB-lite"/>
    </source>
</evidence>
<dbReference type="Pfam" id="PF00629">
    <property type="entry name" value="MAM"/>
    <property type="match status" value="28"/>
</dbReference>
<feature type="disulfide bond" evidence="2">
    <location>
        <begin position="4710"/>
        <end position="4725"/>
    </location>
</feature>
<feature type="disulfide bond" evidence="2">
    <location>
        <begin position="3030"/>
        <end position="3045"/>
    </location>
</feature>
<feature type="region of interest" description="Disordered" evidence="3">
    <location>
        <begin position="1624"/>
        <end position="1649"/>
    </location>
</feature>
<dbReference type="PROSITE" id="PS01209">
    <property type="entry name" value="LDLRA_1"/>
    <property type="match status" value="7"/>
</dbReference>
<dbReference type="InterPro" id="IPR013320">
    <property type="entry name" value="ConA-like_dom_sf"/>
</dbReference>
<feature type="disulfide bond" evidence="2">
    <location>
        <begin position="5138"/>
        <end position="5150"/>
    </location>
</feature>
<feature type="disulfide bond" evidence="2">
    <location>
        <begin position="5157"/>
        <end position="5172"/>
    </location>
</feature>
<dbReference type="SUPFAM" id="SSF57424">
    <property type="entry name" value="LDL receptor-like module"/>
    <property type="match status" value="12"/>
</dbReference>
<feature type="disulfide bond" evidence="2">
    <location>
        <begin position="3879"/>
        <end position="3894"/>
    </location>
</feature>
<feature type="region of interest" description="Disordered" evidence="3">
    <location>
        <begin position="4518"/>
        <end position="4540"/>
    </location>
</feature>
<dbReference type="Pfam" id="PF00057">
    <property type="entry name" value="Ldl_recept_a"/>
    <property type="match status" value="8"/>
</dbReference>
<evidence type="ECO:0000259" key="4">
    <source>
        <dbReference type="PROSITE" id="PS50060"/>
    </source>
</evidence>
<feature type="disulfide bond" evidence="2">
    <location>
        <begin position="3644"/>
        <end position="3662"/>
    </location>
</feature>
<feature type="domain" description="MAM" evidence="4">
    <location>
        <begin position="1033"/>
        <end position="1196"/>
    </location>
</feature>
<dbReference type="Gene3D" id="4.10.400.10">
    <property type="entry name" value="Low-density Lipoprotein Receptor"/>
    <property type="match status" value="13"/>
</dbReference>
<feature type="domain" description="MAM" evidence="4">
    <location>
        <begin position="4101"/>
        <end position="4265"/>
    </location>
</feature>
<feature type="disulfide bond" evidence="2">
    <location>
        <begin position="1386"/>
        <end position="1401"/>
    </location>
</feature>
<feature type="domain" description="MAM" evidence="4">
    <location>
        <begin position="5174"/>
        <end position="5289"/>
    </location>
</feature>
<feature type="domain" description="MAM" evidence="4">
    <location>
        <begin position="1998"/>
        <end position="2157"/>
    </location>
</feature>
<feature type="domain" description="MAM" evidence="4">
    <location>
        <begin position="681"/>
        <end position="844"/>
    </location>
</feature>
<feature type="domain" description="MAM" evidence="4">
    <location>
        <begin position="345"/>
        <end position="516"/>
    </location>
</feature>
<feature type="disulfide bond" evidence="2">
    <location>
        <begin position="3637"/>
        <end position="3649"/>
    </location>
</feature>
<dbReference type="PANTHER" id="PTHR23282">
    <property type="entry name" value="APICAL ENDOSOMAL GLYCOPROTEIN PRECURSOR"/>
    <property type="match status" value="1"/>
</dbReference>
<feature type="disulfide bond" evidence="2">
    <location>
        <begin position="3457"/>
        <end position="3472"/>
    </location>
</feature>
<feature type="compositionally biased region" description="Polar residues" evidence="3">
    <location>
        <begin position="4525"/>
        <end position="4540"/>
    </location>
</feature>
<feature type="region of interest" description="Disordered" evidence="3">
    <location>
        <begin position="1425"/>
        <end position="1444"/>
    </location>
</feature>
<dbReference type="SMART" id="SM00137">
    <property type="entry name" value="MAM"/>
    <property type="match status" value="28"/>
</dbReference>
<feature type="disulfide bond" evidence="2">
    <location>
        <begin position="1814"/>
        <end position="1829"/>
    </location>
</feature>
<feature type="domain" description="MAM" evidence="4">
    <location>
        <begin position="3252"/>
        <end position="3416"/>
    </location>
</feature>
<dbReference type="PRINTS" id="PR00261">
    <property type="entry name" value="LDLRECEPTOR"/>
</dbReference>
<feature type="disulfide bond" evidence="2">
    <location>
        <begin position="3656"/>
        <end position="3671"/>
    </location>
</feature>
<dbReference type="GO" id="GO:0016020">
    <property type="term" value="C:membrane"/>
    <property type="evidence" value="ECO:0007669"/>
    <property type="project" value="InterPro"/>
</dbReference>
<feature type="domain" description="MAM" evidence="4">
    <location>
        <begin position="1611"/>
        <end position="1774"/>
    </location>
</feature>
<feature type="domain" description="MAM" evidence="4">
    <location>
        <begin position="2510"/>
        <end position="2669"/>
    </location>
</feature>
<gene>
    <name evidence="5" type="ORF">BOX15_Mlig025956g1</name>
</gene>
<feature type="disulfide bond" evidence="2">
    <location>
        <begin position="4916"/>
        <end position="4934"/>
    </location>
</feature>
<dbReference type="InterPro" id="IPR036055">
    <property type="entry name" value="LDL_receptor-like_sf"/>
</dbReference>
<keyword evidence="1 2" id="KW-1015">Disulfide bond</keyword>
<dbReference type="SUPFAM" id="SSF49899">
    <property type="entry name" value="Concanavalin A-like lectins/glucanases"/>
    <property type="match status" value="28"/>
</dbReference>
<feature type="disulfide bond" evidence="2">
    <location>
        <begin position="1795"/>
        <end position="1807"/>
    </location>
</feature>
<feature type="domain" description="MAM" evidence="4">
    <location>
        <begin position="4286"/>
        <end position="4450"/>
    </location>
</feature>
<feature type="domain" description="MAM" evidence="4">
    <location>
        <begin position="520"/>
        <end position="679"/>
    </location>
</feature>